<dbReference type="CTD" id="28973"/>
<dbReference type="Pfam" id="PF01084">
    <property type="entry name" value="Ribosomal_S18"/>
    <property type="match status" value="1"/>
</dbReference>
<reference evidence="11" key="3">
    <citation type="submission" date="2025-09" db="UniProtKB">
        <authorList>
            <consortium name="Ensembl"/>
        </authorList>
    </citation>
    <scope>IDENTIFICATION</scope>
</reference>
<dbReference type="RefSeq" id="XP_003217994.1">
    <property type="nucleotide sequence ID" value="XM_003217946.3"/>
</dbReference>
<comment type="similarity">
    <text evidence="2">Belongs to the bacterial ribosomal protein bS18 family. Mitochondrion-specific ribosomal protein mS40 subfamily.</text>
</comment>
<keyword evidence="5" id="KW-0689">Ribosomal protein</keyword>
<evidence type="ECO:0000313" key="11">
    <source>
        <dbReference type="Ensembl" id="ENSACAP00000040877.1"/>
    </source>
</evidence>
<keyword evidence="12" id="KW-1185">Reference proteome</keyword>
<dbReference type="KEGG" id="acs:100561161"/>
<dbReference type="Gene3D" id="4.10.640.10">
    <property type="entry name" value="Ribosomal protein S18"/>
    <property type="match status" value="1"/>
</dbReference>
<dbReference type="Ensembl" id="ENSACAT00000048893.1">
    <property type="protein sequence ID" value="ENSACAP00000040877.1"/>
    <property type="gene ID" value="ENSACAG00000038031.1"/>
</dbReference>
<dbReference type="InterPro" id="IPR001648">
    <property type="entry name" value="Ribosomal_bS18"/>
</dbReference>
<sequence length="249" mass="28839">MAASIGASLVCRAAGRVALRAALRKPFGVQKITCSCLLLPKQLAVHLYSTEVSQDESTEPVGFDTESRFKDKPWEYLESEEYIERYGSNPVWFGYRRNHKGPIPPQKTRKTCIRGKHVCGNPCPICRDQNLFLDYRNVKLLEQFVCPYTGIIYHPIHTGVCMKKYKQLTKAIEQSRENGLLFFSIPFMDFQHEDFSNQHPAVTKTAPSPALQSKTAWYEWYDWQQPPEKELKRIRKIYKDYLKEESGPP</sequence>
<dbReference type="GO" id="GO:0005654">
    <property type="term" value="C:nucleoplasm"/>
    <property type="evidence" value="ECO:0007669"/>
    <property type="project" value="Ensembl"/>
</dbReference>
<dbReference type="FunFam" id="4.10.640.10:FF:000008">
    <property type="entry name" value="28S ribosomal protein S18b, mitochondrial"/>
    <property type="match status" value="1"/>
</dbReference>
<comment type="subcellular location">
    <subcellularLocation>
        <location evidence="1">Mitochondrion</location>
    </subcellularLocation>
</comment>
<dbReference type="PANTHER" id="PTHR13329:SF2">
    <property type="entry name" value="SMALL RIBOSOMAL SUBUNIT PROTEIN MS40"/>
    <property type="match status" value="1"/>
</dbReference>
<dbReference type="GO" id="GO:0032543">
    <property type="term" value="P:mitochondrial translation"/>
    <property type="evidence" value="ECO:0007669"/>
    <property type="project" value="InterPro"/>
</dbReference>
<evidence type="ECO:0000256" key="6">
    <source>
        <dbReference type="ARBA" id="ARBA00023128"/>
    </source>
</evidence>
<dbReference type="GeneID" id="100561161"/>
<dbReference type="GO" id="GO:0003735">
    <property type="term" value="F:structural constituent of ribosome"/>
    <property type="evidence" value="ECO:0007669"/>
    <property type="project" value="InterPro"/>
</dbReference>
<keyword evidence="3" id="KW-0597">Phosphoprotein</keyword>
<organism evidence="11 12">
    <name type="scientific">Anolis carolinensis</name>
    <name type="common">Green anole</name>
    <name type="synonym">American chameleon</name>
    <dbReference type="NCBI Taxonomy" id="28377"/>
    <lineage>
        <taxon>Eukaryota</taxon>
        <taxon>Metazoa</taxon>
        <taxon>Chordata</taxon>
        <taxon>Craniata</taxon>
        <taxon>Vertebrata</taxon>
        <taxon>Euteleostomi</taxon>
        <taxon>Lepidosauria</taxon>
        <taxon>Squamata</taxon>
        <taxon>Bifurcata</taxon>
        <taxon>Unidentata</taxon>
        <taxon>Episquamata</taxon>
        <taxon>Toxicofera</taxon>
        <taxon>Iguania</taxon>
        <taxon>Dactyloidae</taxon>
        <taxon>Anolis</taxon>
    </lineage>
</organism>
<dbReference type="GeneTree" id="ENSGT00390000010554"/>
<dbReference type="SUPFAM" id="SSF46911">
    <property type="entry name" value="Ribosomal protein S18"/>
    <property type="match status" value="1"/>
</dbReference>
<name>A0A803U087_ANOCA</name>
<reference evidence="11" key="2">
    <citation type="submission" date="2025-08" db="UniProtKB">
        <authorList>
            <consortium name="Ensembl"/>
        </authorList>
    </citation>
    <scope>IDENTIFICATION</scope>
</reference>
<keyword evidence="7" id="KW-0687">Ribonucleoprotein</keyword>
<evidence type="ECO:0000256" key="7">
    <source>
        <dbReference type="ARBA" id="ARBA00023274"/>
    </source>
</evidence>
<evidence type="ECO:0000256" key="10">
    <source>
        <dbReference type="ARBA" id="ARBA00035515"/>
    </source>
</evidence>
<accession>A0A803U087</accession>
<dbReference type="AlphaFoldDB" id="A0A803U087"/>
<evidence type="ECO:0000256" key="1">
    <source>
        <dbReference type="ARBA" id="ARBA00004173"/>
    </source>
</evidence>
<evidence type="ECO:0000313" key="12">
    <source>
        <dbReference type="Proteomes" id="UP000001646"/>
    </source>
</evidence>
<evidence type="ECO:0000256" key="2">
    <source>
        <dbReference type="ARBA" id="ARBA00006136"/>
    </source>
</evidence>
<reference evidence="11 12" key="1">
    <citation type="submission" date="2009-12" db="EMBL/GenBank/DDBJ databases">
        <title>The Genome Sequence of Anolis carolinensis (Green Anole Lizard).</title>
        <authorList>
            <consortium name="The Genome Sequencing Platform"/>
            <person name="Di Palma F."/>
            <person name="Alfoldi J."/>
            <person name="Heiman D."/>
            <person name="Young S."/>
            <person name="Grabherr M."/>
            <person name="Johnson J."/>
            <person name="Lander E.S."/>
            <person name="Lindblad-Toh K."/>
        </authorList>
    </citation>
    <scope>NUCLEOTIDE SEQUENCE [LARGE SCALE GENOMIC DNA]</scope>
    <source>
        <strain evidence="11 12">JBL SC #1</strain>
    </source>
</reference>
<keyword evidence="4" id="KW-0809">Transit peptide</keyword>
<dbReference type="OrthoDB" id="21463at2759"/>
<dbReference type="GO" id="GO:0005763">
    <property type="term" value="C:mitochondrial small ribosomal subunit"/>
    <property type="evidence" value="ECO:0007669"/>
    <property type="project" value="Ensembl"/>
</dbReference>
<dbReference type="InterPro" id="IPR036870">
    <property type="entry name" value="Ribosomal_bS18_sf"/>
</dbReference>
<evidence type="ECO:0000256" key="8">
    <source>
        <dbReference type="ARBA" id="ARBA00032055"/>
    </source>
</evidence>
<dbReference type="PANTHER" id="PTHR13329">
    <property type="entry name" value="MITOCHONDRIAL RIBOSOMAL PROTEIN S18B"/>
    <property type="match status" value="1"/>
</dbReference>
<proteinExistence type="inferred from homology"/>
<gene>
    <name evidence="11" type="primary">MRPS18B</name>
</gene>
<dbReference type="InParanoid" id="A0A803U087"/>
<protein>
    <recommendedName>
        <fullName evidence="9">Small ribosomal subunit protein mS40</fullName>
    </recommendedName>
    <alternativeName>
        <fullName evidence="8">28S ribosomal protein S18-2, mitochondrial</fullName>
    </alternativeName>
    <alternativeName>
        <fullName evidence="10">28S ribosomal protein S18b, mitochondrial</fullName>
    </alternativeName>
</protein>
<dbReference type="InterPro" id="IPR040054">
    <property type="entry name" value="MRPS18B"/>
</dbReference>
<evidence type="ECO:0000256" key="4">
    <source>
        <dbReference type="ARBA" id="ARBA00022946"/>
    </source>
</evidence>
<evidence type="ECO:0000256" key="9">
    <source>
        <dbReference type="ARBA" id="ARBA00035130"/>
    </source>
</evidence>
<evidence type="ECO:0000256" key="5">
    <source>
        <dbReference type="ARBA" id="ARBA00022980"/>
    </source>
</evidence>
<dbReference type="Proteomes" id="UP000001646">
    <property type="component" value="Chromosome 2"/>
</dbReference>
<dbReference type="GO" id="GO:0030054">
    <property type="term" value="C:cell junction"/>
    <property type="evidence" value="ECO:0007669"/>
    <property type="project" value="Ensembl"/>
</dbReference>
<dbReference type="GO" id="GO:0005739">
    <property type="term" value="C:mitochondrion"/>
    <property type="evidence" value="ECO:0000318"/>
    <property type="project" value="GO_Central"/>
</dbReference>
<keyword evidence="6" id="KW-0496">Mitochondrion</keyword>
<evidence type="ECO:0000256" key="3">
    <source>
        <dbReference type="ARBA" id="ARBA00022553"/>
    </source>
</evidence>